<dbReference type="EMBL" id="JALMLT010000004">
    <property type="protein sequence ID" value="MDT8760031.1"/>
    <property type="molecule type" value="Genomic_DNA"/>
</dbReference>
<dbReference type="InterPro" id="IPR052158">
    <property type="entry name" value="INH-QAR"/>
</dbReference>
<dbReference type="PANTHER" id="PTHR43130">
    <property type="entry name" value="ARAC-FAMILY TRANSCRIPTIONAL REGULATOR"/>
    <property type="match status" value="1"/>
</dbReference>
<dbReference type="InterPro" id="IPR002818">
    <property type="entry name" value="DJ-1/PfpI"/>
</dbReference>
<dbReference type="InterPro" id="IPR029062">
    <property type="entry name" value="Class_I_gatase-like"/>
</dbReference>
<feature type="domain" description="DJ-1/PfpI" evidence="1">
    <location>
        <begin position="9"/>
        <end position="167"/>
    </location>
</feature>
<dbReference type="Pfam" id="PF01965">
    <property type="entry name" value="DJ-1_PfpI"/>
    <property type="match status" value="1"/>
</dbReference>
<dbReference type="Gene3D" id="3.40.50.880">
    <property type="match status" value="1"/>
</dbReference>
<name>A0ABU3N6Z6_9SPHN</name>
<reference evidence="2" key="1">
    <citation type="submission" date="2022-04" db="EMBL/GenBank/DDBJ databases">
        <title>Tomato heritable bacteria conferring resistance against bacterial wilt.</title>
        <authorList>
            <person name="Yin J."/>
        </authorList>
    </citation>
    <scope>NUCLEOTIDE SEQUENCE</scope>
    <source>
        <strain evidence="2">Cra20</strain>
    </source>
</reference>
<accession>A0ABU3N6Z6</accession>
<proteinExistence type="predicted"/>
<dbReference type="CDD" id="cd03139">
    <property type="entry name" value="GATase1_PfpI_2"/>
    <property type="match status" value="1"/>
</dbReference>
<dbReference type="PANTHER" id="PTHR43130:SF2">
    <property type="entry name" value="DJ-1_PFPI DOMAIN-CONTAINING PROTEIN"/>
    <property type="match status" value="1"/>
</dbReference>
<organism evidence="2">
    <name type="scientific">Sphingomonas psychrotolerans</name>
    <dbReference type="NCBI Taxonomy" id="1327635"/>
    <lineage>
        <taxon>Bacteria</taxon>
        <taxon>Pseudomonadati</taxon>
        <taxon>Pseudomonadota</taxon>
        <taxon>Alphaproteobacteria</taxon>
        <taxon>Sphingomonadales</taxon>
        <taxon>Sphingomonadaceae</taxon>
        <taxon>Sphingomonas</taxon>
    </lineage>
</organism>
<evidence type="ECO:0000313" key="2">
    <source>
        <dbReference type="EMBL" id="MDT8760031.1"/>
    </source>
</evidence>
<gene>
    <name evidence="2" type="ORF">MZO42_15115</name>
</gene>
<sequence>MPDAAPLHIAVLLYPEVTQLDLTGPAQVLSRLGNVKLDLVAKTRDPVSTDAQFPLHPTASFADVARTDVLCVPGGFGTVAVMEDAETLAWLRQVGGTAQWVTSVCTGSLILAAAGLLTGYRAACHWASREQLAWFGAEPVADRVVFDRNRVSGGGVTAGIDFALALTAAIRGEAHARFVQLSLEYDPAPPFDSGSPERADADTIARYRAMVDRFAPGRAEKVRAIAAHSAVRGAEAGGS</sequence>
<comment type="caution">
    <text evidence="2">The sequence shown here is derived from an EMBL/GenBank/DDBJ whole genome shotgun (WGS) entry which is preliminary data.</text>
</comment>
<protein>
    <submittedName>
        <fullName evidence="2">DJ-1/PfpI family protein</fullName>
    </submittedName>
</protein>
<evidence type="ECO:0000259" key="1">
    <source>
        <dbReference type="Pfam" id="PF01965"/>
    </source>
</evidence>
<dbReference type="SUPFAM" id="SSF52317">
    <property type="entry name" value="Class I glutamine amidotransferase-like"/>
    <property type="match status" value="1"/>
</dbReference>